<name>A0A0F5H0K6_9BACT</name>
<dbReference type="EMBL" id="JZXN01000017">
    <property type="protein sequence ID" value="KKB26660.1"/>
    <property type="molecule type" value="Genomic_DNA"/>
</dbReference>
<feature type="binding site" evidence="6">
    <location>
        <position position="125"/>
    </location>
    <ligand>
        <name>S-adenosyl-L-methionine</name>
        <dbReference type="ChEBI" id="CHEBI:59789"/>
    </ligand>
</feature>
<keyword evidence="2 6" id="KW-0698">rRNA processing</keyword>
<dbReference type="AlphaFoldDB" id="A0A0F5H0K6"/>
<evidence type="ECO:0000256" key="2">
    <source>
        <dbReference type="ARBA" id="ARBA00022552"/>
    </source>
</evidence>
<evidence type="ECO:0000256" key="1">
    <source>
        <dbReference type="ARBA" id="ARBA00022490"/>
    </source>
</evidence>
<feature type="binding site" evidence="6">
    <location>
        <position position="61"/>
    </location>
    <ligand>
        <name>S-adenosyl-L-methionine</name>
        <dbReference type="ChEBI" id="CHEBI:59789"/>
    </ligand>
</feature>
<dbReference type="HAMAP" id="MF_00074">
    <property type="entry name" value="16SrRNA_methyltr_G"/>
    <property type="match status" value="1"/>
</dbReference>
<sequence length="208" mass="24670">MKNENLLKKYSFLVFEQNKVMNITGFKNTEEIWLEGIINSIDAFNPYMEIFPNNLKLLDIGAGAGFPSLPFLIENNYCELTIIESQTKRCNFLKNVKNDLNLNFTIINDRTENVKDYIFDVITARAVSSIKNIFLMSHHLLRDKGYFYLIKGENYQKELDEFINIFPEYKEKILIKKYSKKSYVIVFQKIFKTPKNWPLSWNNIKKYN</sequence>
<keyword evidence="4 6" id="KW-0808">Transferase</keyword>
<dbReference type="PANTHER" id="PTHR31760:SF0">
    <property type="entry name" value="S-ADENOSYL-L-METHIONINE-DEPENDENT METHYLTRANSFERASES SUPERFAMILY PROTEIN"/>
    <property type="match status" value="1"/>
</dbReference>
<evidence type="ECO:0000256" key="3">
    <source>
        <dbReference type="ARBA" id="ARBA00022603"/>
    </source>
</evidence>
<dbReference type="InterPro" id="IPR029063">
    <property type="entry name" value="SAM-dependent_MTases_sf"/>
</dbReference>
<comment type="subcellular location">
    <subcellularLocation>
        <location evidence="6">Cytoplasm</location>
    </subcellularLocation>
</comment>
<dbReference type="InterPro" id="IPR003682">
    <property type="entry name" value="rRNA_ssu_MeTfrase_G"/>
</dbReference>
<reference evidence="7 8" key="1">
    <citation type="submission" date="2015-03" db="EMBL/GenBank/DDBJ databases">
        <title>Genome sequence of Mycoplasma meleagridis strain ATCC 25294.</title>
        <authorList>
            <person name="Yacoub E."/>
            <person name="Blanchard A."/>
            <person name="Sirand-Pugnet P."/>
            <person name="Mardassi B.B.A."/>
        </authorList>
    </citation>
    <scope>NUCLEOTIDE SEQUENCE [LARGE SCALE GENOMIC DNA]</scope>
    <source>
        <strain evidence="7 8">ATCC 25294</strain>
    </source>
</reference>
<keyword evidence="8" id="KW-1185">Reference proteome</keyword>
<dbReference type="GO" id="GO:0070043">
    <property type="term" value="F:rRNA (guanine-N7-)-methyltransferase activity"/>
    <property type="evidence" value="ECO:0007669"/>
    <property type="project" value="UniProtKB-UniRule"/>
</dbReference>
<dbReference type="GO" id="GO:0005829">
    <property type="term" value="C:cytosol"/>
    <property type="evidence" value="ECO:0007669"/>
    <property type="project" value="TreeGrafter"/>
</dbReference>
<comment type="caution">
    <text evidence="6">Lacks conserved residue(s) required for the propagation of feature annotation.</text>
</comment>
<dbReference type="PIRSF" id="PIRSF003078">
    <property type="entry name" value="GidB"/>
    <property type="match status" value="1"/>
</dbReference>
<keyword evidence="3 6" id="KW-0489">Methyltransferase</keyword>
<accession>A0A0F5H0K6</accession>
<proteinExistence type="inferred from homology"/>
<comment type="caution">
    <text evidence="7">The sequence shown here is derived from an EMBL/GenBank/DDBJ whole genome shotgun (WGS) entry which is preliminary data.</text>
</comment>
<gene>
    <name evidence="6 7" type="primary">rsmG</name>
    <name evidence="7" type="ORF">MMELEA_00420</name>
</gene>
<organism evidence="7 8">
    <name type="scientific">Mycoplasmopsis meleagridis ATCC 25294</name>
    <dbReference type="NCBI Taxonomy" id="1264554"/>
    <lineage>
        <taxon>Bacteria</taxon>
        <taxon>Bacillati</taxon>
        <taxon>Mycoplasmatota</taxon>
        <taxon>Mycoplasmoidales</taxon>
        <taxon>Metamycoplasmataceae</taxon>
        <taxon>Mycoplasmopsis</taxon>
    </lineage>
</organism>
<dbReference type="NCBIfam" id="TIGR00138">
    <property type="entry name" value="rsmG_gidB"/>
    <property type="match status" value="1"/>
</dbReference>
<evidence type="ECO:0000256" key="4">
    <source>
        <dbReference type="ARBA" id="ARBA00022679"/>
    </source>
</evidence>
<dbReference type="OrthoDB" id="9808773at2"/>
<evidence type="ECO:0000313" key="7">
    <source>
        <dbReference type="EMBL" id="KKB26660.1"/>
    </source>
</evidence>
<evidence type="ECO:0000313" key="8">
    <source>
        <dbReference type="Proteomes" id="UP000033750"/>
    </source>
</evidence>
<dbReference type="PATRIC" id="fig|1264554.4.peg.72"/>
<dbReference type="Gene3D" id="3.40.50.150">
    <property type="entry name" value="Vaccinia Virus protein VP39"/>
    <property type="match status" value="1"/>
</dbReference>
<dbReference type="STRING" id="29561.MM26B8_05330"/>
<dbReference type="EC" id="2.1.1.-" evidence="6"/>
<comment type="similarity">
    <text evidence="6">Belongs to the methyltransferase superfamily. RNA methyltransferase RsmG family.</text>
</comment>
<keyword evidence="1 6" id="KW-0963">Cytoplasm</keyword>
<comment type="function">
    <text evidence="6">Specifically methylates the N7 position of a guanine in 16S rRNA.</text>
</comment>
<dbReference type="Proteomes" id="UP000033750">
    <property type="component" value="Unassembled WGS sequence"/>
</dbReference>
<dbReference type="SUPFAM" id="SSF53335">
    <property type="entry name" value="S-adenosyl-L-methionine-dependent methyltransferases"/>
    <property type="match status" value="1"/>
</dbReference>
<keyword evidence="5 6" id="KW-0949">S-adenosyl-L-methionine</keyword>
<evidence type="ECO:0000256" key="6">
    <source>
        <dbReference type="HAMAP-Rule" id="MF_00074"/>
    </source>
</evidence>
<dbReference type="PANTHER" id="PTHR31760">
    <property type="entry name" value="S-ADENOSYL-L-METHIONINE-DEPENDENT METHYLTRANSFERASES SUPERFAMILY PROTEIN"/>
    <property type="match status" value="1"/>
</dbReference>
<dbReference type="RefSeq" id="WP_046097006.1">
    <property type="nucleotide sequence ID" value="NZ_JZXN01000017.1"/>
</dbReference>
<dbReference type="Pfam" id="PF02527">
    <property type="entry name" value="GidB"/>
    <property type="match status" value="1"/>
</dbReference>
<feature type="binding site" evidence="6">
    <location>
        <position position="66"/>
    </location>
    <ligand>
        <name>S-adenosyl-L-methionine</name>
        <dbReference type="ChEBI" id="CHEBI:59789"/>
    </ligand>
</feature>
<protein>
    <recommendedName>
        <fullName evidence="6">Ribosomal RNA small subunit methyltransferase G</fullName>
        <ecNumber evidence="6">2.1.1.-</ecNumber>
    </recommendedName>
    <alternativeName>
        <fullName evidence="6">16S rRNA 7-methylguanosine methyltransferase</fullName>
        <shortName evidence="6">16S rRNA m7G methyltransferase</shortName>
    </alternativeName>
</protein>
<evidence type="ECO:0000256" key="5">
    <source>
        <dbReference type="ARBA" id="ARBA00022691"/>
    </source>
</evidence>